<organism evidence="14 15">
    <name type="scientific">Longimicrobium terrae</name>
    <dbReference type="NCBI Taxonomy" id="1639882"/>
    <lineage>
        <taxon>Bacteria</taxon>
        <taxon>Pseudomonadati</taxon>
        <taxon>Gemmatimonadota</taxon>
        <taxon>Longimicrobiia</taxon>
        <taxon>Longimicrobiales</taxon>
        <taxon>Longimicrobiaceae</taxon>
        <taxon>Longimicrobium</taxon>
    </lineage>
</organism>
<keyword evidence="15" id="KW-1185">Reference proteome</keyword>
<dbReference type="PRINTS" id="PR00303">
    <property type="entry name" value="SECYTRNLCASE"/>
</dbReference>
<keyword evidence="4 10" id="KW-0812">Transmembrane</keyword>
<evidence type="ECO:0000256" key="12">
    <source>
        <dbReference type="RuleBase" id="RU003484"/>
    </source>
</evidence>
<keyword evidence="8 10" id="KW-0472">Membrane</keyword>
<dbReference type="GO" id="GO:0065002">
    <property type="term" value="P:intracellular protein transmembrane transport"/>
    <property type="evidence" value="ECO:0007669"/>
    <property type="project" value="UniProtKB-UniRule"/>
</dbReference>
<evidence type="ECO:0000256" key="6">
    <source>
        <dbReference type="ARBA" id="ARBA00022989"/>
    </source>
</evidence>
<evidence type="ECO:0000256" key="7">
    <source>
        <dbReference type="ARBA" id="ARBA00023010"/>
    </source>
</evidence>
<feature type="transmembrane region" description="Helical" evidence="10">
    <location>
        <begin position="179"/>
        <end position="197"/>
    </location>
</feature>
<evidence type="ECO:0000256" key="4">
    <source>
        <dbReference type="ARBA" id="ARBA00022692"/>
    </source>
</evidence>
<dbReference type="NCBIfam" id="TIGR00967">
    <property type="entry name" value="3a0501s007"/>
    <property type="match status" value="1"/>
</dbReference>
<comment type="function">
    <text evidence="10 11">The central subunit of the protein translocation channel SecYEG. Consists of two halves formed by TMs 1-5 and 6-10. These two domains form a lateral gate at the front which open onto the bilayer between TMs 2 and 7, and are clamped together by SecE at the back. The channel is closed by both a pore ring composed of hydrophobic SecY resides and a short helix (helix 2A) on the extracellular side of the membrane which forms a plug. The plug probably moves laterally to allow the channel to open. The ring and the pore may move independently.</text>
</comment>
<evidence type="ECO:0000256" key="9">
    <source>
        <dbReference type="ARBA" id="ARBA00039733"/>
    </source>
</evidence>
<dbReference type="GO" id="GO:0043952">
    <property type="term" value="P:protein transport by the Sec complex"/>
    <property type="evidence" value="ECO:0007669"/>
    <property type="project" value="UniProtKB-UniRule"/>
</dbReference>
<feature type="transmembrane region" description="Helical" evidence="10">
    <location>
        <begin position="265"/>
        <end position="287"/>
    </location>
</feature>
<keyword evidence="3 10" id="KW-0813">Transport</keyword>
<comment type="subcellular location">
    <subcellularLocation>
        <location evidence="10">Cell membrane</location>
        <topology evidence="10">Multi-pass membrane protein</topology>
    </subcellularLocation>
    <subcellularLocation>
        <location evidence="1 12">Membrane</location>
        <topology evidence="1 12">Multi-pass membrane protein</topology>
    </subcellularLocation>
</comment>
<feature type="transmembrane region" description="Helical" evidence="10">
    <location>
        <begin position="114"/>
        <end position="134"/>
    </location>
</feature>
<evidence type="ECO:0000256" key="13">
    <source>
        <dbReference type="RuleBase" id="RU004349"/>
    </source>
</evidence>
<dbReference type="Gene3D" id="1.10.3370.10">
    <property type="entry name" value="SecY subunit domain"/>
    <property type="match status" value="1"/>
</dbReference>
<feature type="transmembrane region" description="Helical" evidence="10">
    <location>
        <begin position="209"/>
        <end position="234"/>
    </location>
</feature>
<reference evidence="14 15" key="1">
    <citation type="submission" date="2020-08" db="EMBL/GenBank/DDBJ databases">
        <title>Genomic Encyclopedia of Type Strains, Phase IV (KMG-IV): sequencing the most valuable type-strain genomes for metagenomic binning, comparative biology and taxonomic classification.</title>
        <authorList>
            <person name="Goeker M."/>
        </authorList>
    </citation>
    <scope>NUCLEOTIDE SEQUENCE [LARGE SCALE GENOMIC DNA]</scope>
    <source>
        <strain evidence="14 15">DSM 29007</strain>
    </source>
</reference>
<proteinExistence type="inferred from homology"/>
<keyword evidence="6 10" id="KW-1133">Transmembrane helix</keyword>
<evidence type="ECO:0000256" key="5">
    <source>
        <dbReference type="ARBA" id="ARBA00022927"/>
    </source>
</evidence>
<evidence type="ECO:0000256" key="8">
    <source>
        <dbReference type="ARBA" id="ARBA00023136"/>
    </source>
</evidence>
<dbReference type="GO" id="GO:0005886">
    <property type="term" value="C:plasma membrane"/>
    <property type="evidence" value="ECO:0007669"/>
    <property type="project" value="UniProtKB-SubCell"/>
</dbReference>
<dbReference type="RefSeq" id="WP_170030902.1">
    <property type="nucleotide sequence ID" value="NZ_JABDTL010000001.1"/>
</dbReference>
<evidence type="ECO:0000256" key="3">
    <source>
        <dbReference type="ARBA" id="ARBA00022448"/>
    </source>
</evidence>
<comment type="similarity">
    <text evidence="2 10 13">Belongs to the SecY/SEC61-alpha family.</text>
</comment>
<dbReference type="HAMAP" id="MF_01465">
    <property type="entry name" value="SecY"/>
    <property type="match status" value="1"/>
</dbReference>
<evidence type="ECO:0000256" key="10">
    <source>
        <dbReference type="HAMAP-Rule" id="MF_01465"/>
    </source>
</evidence>
<dbReference type="EMBL" id="JACHIA010000001">
    <property type="protein sequence ID" value="MBB6068640.1"/>
    <property type="molecule type" value="Genomic_DNA"/>
</dbReference>
<comment type="subunit">
    <text evidence="10">Component of the Sec protein translocase complex. Heterotrimer consisting of SecY, SecE and SecG subunits. The heterotrimers can form oligomers, although 1 heterotrimer is thought to be able to translocate proteins. Interacts with the ribosome. Interacts with SecDF, and other proteins may be involved. Interacts with SecA.</text>
</comment>
<dbReference type="InterPro" id="IPR002208">
    <property type="entry name" value="SecY/SEC61-alpha"/>
</dbReference>
<evidence type="ECO:0000256" key="11">
    <source>
        <dbReference type="RuleBase" id="RU000537"/>
    </source>
</evidence>
<dbReference type="GO" id="GO:0006605">
    <property type="term" value="P:protein targeting"/>
    <property type="evidence" value="ECO:0007669"/>
    <property type="project" value="UniProtKB-UniRule"/>
</dbReference>
<dbReference type="Proteomes" id="UP000582837">
    <property type="component" value="Unassembled WGS sequence"/>
</dbReference>
<dbReference type="Pfam" id="PF00344">
    <property type="entry name" value="SecY"/>
    <property type="match status" value="1"/>
</dbReference>
<gene>
    <name evidence="10" type="primary">secY</name>
    <name evidence="14" type="ORF">HNQ61_000251</name>
</gene>
<dbReference type="InterPro" id="IPR030659">
    <property type="entry name" value="SecY_CS"/>
</dbReference>
<feature type="transmembrane region" description="Helical" evidence="10">
    <location>
        <begin position="18"/>
        <end position="39"/>
    </location>
</feature>
<dbReference type="AlphaFoldDB" id="A0A841GP13"/>
<dbReference type="InterPro" id="IPR023201">
    <property type="entry name" value="SecY_dom_sf"/>
</dbReference>
<feature type="transmembrane region" description="Helical" evidence="10">
    <location>
        <begin position="393"/>
        <end position="410"/>
    </location>
</feature>
<accession>A0A841GP13</accession>
<protein>
    <recommendedName>
        <fullName evidence="9 10">Protein translocase subunit SecY</fullName>
    </recommendedName>
</protein>
<evidence type="ECO:0000313" key="15">
    <source>
        <dbReference type="Proteomes" id="UP000582837"/>
    </source>
</evidence>
<dbReference type="FunFam" id="1.10.3370.10:FF:000001">
    <property type="entry name" value="Preprotein translocase subunit SecY"/>
    <property type="match status" value="1"/>
</dbReference>
<comment type="caution">
    <text evidence="14">The sequence shown here is derived from an EMBL/GenBank/DDBJ whole genome shotgun (WGS) entry which is preliminary data.</text>
</comment>
<dbReference type="PIRSF" id="PIRSF004557">
    <property type="entry name" value="SecY"/>
    <property type="match status" value="1"/>
</dbReference>
<evidence type="ECO:0000256" key="2">
    <source>
        <dbReference type="ARBA" id="ARBA00005751"/>
    </source>
</evidence>
<feature type="transmembrane region" description="Helical" evidence="10">
    <location>
        <begin position="307"/>
        <end position="327"/>
    </location>
</feature>
<dbReference type="InterPro" id="IPR026593">
    <property type="entry name" value="SecY"/>
</dbReference>
<dbReference type="SUPFAM" id="SSF103491">
    <property type="entry name" value="Preprotein translocase SecY subunit"/>
    <property type="match status" value="1"/>
</dbReference>
<keyword evidence="7 10" id="KW-0811">Translocation</keyword>
<dbReference type="PROSITE" id="PS00755">
    <property type="entry name" value="SECY_1"/>
    <property type="match status" value="1"/>
</dbReference>
<evidence type="ECO:0000313" key="14">
    <source>
        <dbReference type="EMBL" id="MBB6068640.1"/>
    </source>
</evidence>
<feature type="transmembrane region" description="Helical" evidence="10">
    <location>
        <begin position="70"/>
        <end position="94"/>
    </location>
</feature>
<feature type="transmembrane region" description="Helical" evidence="10">
    <location>
        <begin position="368"/>
        <end position="387"/>
    </location>
</feature>
<evidence type="ECO:0000256" key="1">
    <source>
        <dbReference type="ARBA" id="ARBA00004141"/>
    </source>
</evidence>
<feature type="transmembrane region" description="Helical" evidence="10">
    <location>
        <begin position="146"/>
        <end position="167"/>
    </location>
</feature>
<keyword evidence="10" id="KW-1003">Cell membrane</keyword>
<name>A0A841GP13_9BACT</name>
<sequence length="441" mass="48700">MANPVATLWRIPETRQKIVFTLVCLLVYRVGAHITAPWINVPALRAYAGQLQGTAFGIYDMFVGGGLSRATVFALGIMPYISASIMFQLLAAVVPSIEKMQKEGEDGRKKLTQYTRYATLVLALFQAYGFARFIETQVPAAVTRPGIPFQLVMMLTLVTGAMFIMWLGEQITERGIGNGMSLLIFFGIVEALPSALYETGRLVYLGQVGAFSIVILIVMMLLTIAGTVAVTMAARKIPVQIPQKVMGRGRIRQGQKSFIPLRINMAGVMPIIFAQSIMILPATAAQFTNTGWLRTFSQWFAINTVPYFIAFTVLIVFFTYFYTAIIYNPVDIAENLKKQGAFVPGVKPGARTAEYIDRVMSRISLPGALFLALIALVPSALLEAMGIQGLNRVLGGTGLLITVGVALDTVQQMQQHLLLRRYDGFMKKGRIKFRGRQQRYI</sequence>
<dbReference type="PROSITE" id="PS00756">
    <property type="entry name" value="SECY_2"/>
    <property type="match status" value="1"/>
</dbReference>
<dbReference type="PANTHER" id="PTHR10906">
    <property type="entry name" value="SECY/SEC61-ALPHA FAMILY MEMBER"/>
    <property type="match status" value="1"/>
</dbReference>
<keyword evidence="5 10" id="KW-0653">Protein transport</keyword>